<proteinExistence type="predicted"/>
<sequence length="250" mass="28740">MPPAHTHLNLERPEDFDKFVKHMENCGAFNYIKISEKDKKHNCQYYMRKELRKFLSSRPALNHDVTPLNYQTATKLSKSKTLPTHLLTDIRLRSFKYIPSTPEHYILTDKHNNLLGYRFRLSNPDLLQALSASATTIGTDTQKEKAVRDGLRGGFQSIHLGVWADYAMEPRLTKEHEVAINHSRGFMQANKELWKEIGSALRCISPESYARLIGLPFLHTSQQQLPAAGNIITPDDYPAPYRTHQEEIPE</sequence>
<evidence type="ECO:0000313" key="2">
    <source>
        <dbReference type="EMBL" id="RPA74890.1"/>
    </source>
</evidence>
<gene>
    <name evidence="2" type="ORF">BJ508DRAFT_380331</name>
</gene>
<accession>A0A3N4HSW0</accession>
<organism evidence="2 3">
    <name type="scientific">Ascobolus immersus RN42</name>
    <dbReference type="NCBI Taxonomy" id="1160509"/>
    <lineage>
        <taxon>Eukaryota</taxon>
        <taxon>Fungi</taxon>
        <taxon>Dikarya</taxon>
        <taxon>Ascomycota</taxon>
        <taxon>Pezizomycotina</taxon>
        <taxon>Pezizomycetes</taxon>
        <taxon>Pezizales</taxon>
        <taxon>Ascobolaceae</taxon>
        <taxon>Ascobolus</taxon>
    </lineage>
</organism>
<dbReference type="EMBL" id="ML119777">
    <property type="protein sequence ID" value="RPA74890.1"/>
    <property type="molecule type" value="Genomic_DNA"/>
</dbReference>
<evidence type="ECO:0000313" key="3">
    <source>
        <dbReference type="Proteomes" id="UP000275078"/>
    </source>
</evidence>
<feature type="region of interest" description="Disordered" evidence="1">
    <location>
        <begin position="229"/>
        <end position="250"/>
    </location>
</feature>
<dbReference type="AlphaFoldDB" id="A0A3N4HSW0"/>
<protein>
    <submittedName>
        <fullName evidence="2">Uncharacterized protein</fullName>
    </submittedName>
</protein>
<name>A0A3N4HSW0_ASCIM</name>
<evidence type="ECO:0000256" key="1">
    <source>
        <dbReference type="SAM" id="MobiDB-lite"/>
    </source>
</evidence>
<reference evidence="2 3" key="1">
    <citation type="journal article" date="2018" name="Nat. Ecol. Evol.">
        <title>Pezizomycetes genomes reveal the molecular basis of ectomycorrhizal truffle lifestyle.</title>
        <authorList>
            <person name="Murat C."/>
            <person name="Payen T."/>
            <person name="Noel B."/>
            <person name="Kuo A."/>
            <person name="Morin E."/>
            <person name="Chen J."/>
            <person name="Kohler A."/>
            <person name="Krizsan K."/>
            <person name="Balestrini R."/>
            <person name="Da Silva C."/>
            <person name="Montanini B."/>
            <person name="Hainaut M."/>
            <person name="Levati E."/>
            <person name="Barry K.W."/>
            <person name="Belfiori B."/>
            <person name="Cichocki N."/>
            <person name="Clum A."/>
            <person name="Dockter R.B."/>
            <person name="Fauchery L."/>
            <person name="Guy J."/>
            <person name="Iotti M."/>
            <person name="Le Tacon F."/>
            <person name="Lindquist E.A."/>
            <person name="Lipzen A."/>
            <person name="Malagnac F."/>
            <person name="Mello A."/>
            <person name="Molinier V."/>
            <person name="Miyauchi S."/>
            <person name="Poulain J."/>
            <person name="Riccioni C."/>
            <person name="Rubini A."/>
            <person name="Sitrit Y."/>
            <person name="Splivallo R."/>
            <person name="Traeger S."/>
            <person name="Wang M."/>
            <person name="Zifcakova L."/>
            <person name="Wipf D."/>
            <person name="Zambonelli A."/>
            <person name="Paolocci F."/>
            <person name="Nowrousian M."/>
            <person name="Ottonello S."/>
            <person name="Baldrian P."/>
            <person name="Spatafora J.W."/>
            <person name="Henrissat B."/>
            <person name="Nagy L.G."/>
            <person name="Aury J.M."/>
            <person name="Wincker P."/>
            <person name="Grigoriev I.V."/>
            <person name="Bonfante P."/>
            <person name="Martin F.M."/>
        </authorList>
    </citation>
    <scope>NUCLEOTIDE SEQUENCE [LARGE SCALE GENOMIC DNA]</scope>
    <source>
        <strain evidence="2 3">RN42</strain>
    </source>
</reference>
<keyword evidence="3" id="KW-1185">Reference proteome</keyword>
<dbReference type="Proteomes" id="UP000275078">
    <property type="component" value="Unassembled WGS sequence"/>
</dbReference>